<dbReference type="Pfam" id="PF12849">
    <property type="entry name" value="PBP_like_2"/>
    <property type="match status" value="1"/>
</dbReference>
<evidence type="ECO:0000256" key="1">
    <source>
        <dbReference type="ARBA" id="ARBA00008725"/>
    </source>
</evidence>
<dbReference type="GO" id="GO:0042301">
    <property type="term" value="F:phosphate ion binding"/>
    <property type="evidence" value="ECO:0007669"/>
    <property type="project" value="UniProtKB-UniRule"/>
</dbReference>
<dbReference type="PANTHER" id="PTHR30570:SF1">
    <property type="entry name" value="PHOSPHATE-BINDING PROTEIN PSTS"/>
    <property type="match status" value="1"/>
</dbReference>
<proteinExistence type="inferred from homology"/>
<protein>
    <recommendedName>
        <fullName evidence="4">Phosphate-binding protein</fullName>
    </recommendedName>
</protein>
<evidence type="ECO:0000313" key="7">
    <source>
        <dbReference type="Proteomes" id="UP000466785"/>
    </source>
</evidence>
<evidence type="ECO:0000313" key="6">
    <source>
        <dbReference type="EMBL" id="BBX53750.1"/>
    </source>
</evidence>
<dbReference type="PANTHER" id="PTHR30570">
    <property type="entry name" value="PERIPLASMIC PHOSPHATE BINDING COMPONENT OF PHOSPHATE ABC TRANSPORTER"/>
    <property type="match status" value="1"/>
</dbReference>
<keyword evidence="4" id="KW-0592">Phosphate transport</keyword>
<keyword evidence="7" id="KW-1185">Reference proteome</keyword>
<feature type="signal peptide" evidence="4">
    <location>
        <begin position="1"/>
        <end position="23"/>
    </location>
</feature>
<dbReference type="PROSITE" id="PS51257">
    <property type="entry name" value="PROKAR_LIPOPROTEIN"/>
    <property type="match status" value="1"/>
</dbReference>
<feature type="domain" description="PBP" evidence="5">
    <location>
        <begin position="39"/>
        <end position="291"/>
    </location>
</feature>
<reference evidence="6 7" key="1">
    <citation type="journal article" date="2019" name="Emerg. Microbes Infect.">
        <title>Comprehensive subspecies identification of 175 nontuberculous mycobacteria species based on 7547 genomic profiles.</title>
        <authorList>
            <person name="Matsumoto Y."/>
            <person name="Kinjo T."/>
            <person name="Motooka D."/>
            <person name="Nabeya D."/>
            <person name="Jung N."/>
            <person name="Uechi K."/>
            <person name="Horii T."/>
            <person name="Iida T."/>
            <person name="Fujita J."/>
            <person name="Nakamura S."/>
        </authorList>
    </citation>
    <scope>NUCLEOTIDE SEQUENCE [LARGE SCALE GENOMIC DNA]</scope>
    <source>
        <strain evidence="6 7">JCM 12603</strain>
    </source>
</reference>
<accession>A0A6N4VIE4</accession>
<dbReference type="SUPFAM" id="SSF53850">
    <property type="entry name" value="Periplasmic binding protein-like II"/>
    <property type="match status" value="1"/>
</dbReference>
<comment type="similarity">
    <text evidence="1 4">Belongs to the PstS family.</text>
</comment>
<comment type="function">
    <text evidence="4">Involved in the system for phosphate transport across the cytoplasmic membrane.</text>
</comment>
<name>A0A6N4VIE4_9MYCO</name>
<evidence type="ECO:0000259" key="5">
    <source>
        <dbReference type="Pfam" id="PF12849"/>
    </source>
</evidence>
<dbReference type="NCBIfam" id="TIGR02136">
    <property type="entry name" value="ptsS_2"/>
    <property type="match status" value="1"/>
</dbReference>
<feature type="chain" id="PRO_5039744060" description="Phosphate-binding protein" evidence="4">
    <location>
        <begin position="24"/>
        <end position="323"/>
    </location>
</feature>
<gene>
    <name evidence="6" type="primary">pstS_1</name>
    <name evidence="6" type="ORF">MPOR_47760</name>
</gene>
<dbReference type="InterPro" id="IPR050811">
    <property type="entry name" value="Phosphate_ABC_transporter"/>
</dbReference>
<organism evidence="6 7">
    <name type="scientific">Mycolicibacterium poriferae</name>
    <dbReference type="NCBI Taxonomy" id="39694"/>
    <lineage>
        <taxon>Bacteria</taxon>
        <taxon>Bacillati</taxon>
        <taxon>Actinomycetota</taxon>
        <taxon>Actinomycetes</taxon>
        <taxon>Mycobacteriales</taxon>
        <taxon>Mycobacteriaceae</taxon>
        <taxon>Mycolicibacterium</taxon>
    </lineage>
</organism>
<keyword evidence="3 4" id="KW-0732">Signal</keyword>
<dbReference type="GO" id="GO:0006817">
    <property type="term" value="P:phosphate ion transport"/>
    <property type="evidence" value="ECO:0007669"/>
    <property type="project" value="UniProtKB-UniRule"/>
</dbReference>
<dbReference type="Gene3D" id="3.40.190.10">
    <property type="entry name" value="Periplasmic binding protein-like II"/>
    <property type="match status" value="2"/>
</dbReference>
<dbReference type="AlphaFoldDB" id="A0A6N4VIE4"/>
<dbReference type="InterPro" id="IPR011862">
    <property type="entry name" value="Phos-bd"/>
</dbReference>
<evidence type="ECO:0000256" key="4">
    <source>
        <dbReference type="RuleBase" id="RU367119"/>
    </source>
</evidence>
<keyword evidence="2 4" id="KW-0813">Transport</keyword>
<sequence length="323" mass="33774">MGQRQSPRTVAMSVVASSALLLAACGSGEDNAGGSGDNLSGDIIIDGSSTVAPLTEPVAAMFQQENPDVRVSVGTSGTGGGFEKFCNGETAISDASRQISDEEKQACEQAGIQWDEITVANDALSVVVNPNNPVNCVSVEQLQAIYGPEATATSWADVPGLEQPFNEQLQIFSPGADSGTFDYFTEAVNGEEGAARSQGVNIVGEDDNATVTGVAGSPGGVGYFGYSYFQENEDRLKALEIRNDAGECTAPTVDSTQSGAYNPLGRQLYIYPSAEALQRPEVAAFVNYFLDNVNEVAPKAGFIPLTDEQLQEAKDKVASLTSG</sequence>
<dbReference type="EMBL" id="AP022570">
    <property type="protein sequence ID" value="BBX53750.1"/>
    <property type="molecule type" value="Genomic_DNA"/>
</dbReference>
<dbReference type="InterPro" id="IPR024370">
    <property type="entry name" value="PBP_domain"/>
</dbReference>
<evidence type="ECO:0000256" key="3">
    <source>
        <dbReference type="ARBA" id="ARBA00022729"/>
    </source>
</evidence>
<dbReference type="Proteomes" id="UP000466785">
    <property type="component" value="Chromosome"/>
</dbReference>
<evidence type="ECO:0000256" key="2">
    <source>
        <dbReference type="ARBA" id="ARBA00022448"/>
    </source>
</evidence>
<dbReference type="KEGG" id="mpof:MPOR_47760"/>